<dbReference type="PATRIC" id="fig|1121451.3.peg.2085"/>
<dbReference type="Gene3D" id="3.30.60.80">
    <property type="match status" value="1"/>
</dbReference>
<dbReference type="Gene3D" id="3.30.1330.130">
    <property type="match status" value="1"/>
</dbReference>
<dbReference type="eggNOG" id="COG0303">
    <property type="taxonomic scope" value="Bacteria"/>
</dbReference>
<organism evidence="2 3">
    <name type="scientific">Maridesulfovibrio hydrothermalis AM13 = DSM 14728</name>
    <dbReference type="NCBI Taxonomy" id="1121451"/>
    <lineage>
        <taxon>Bacteria</taxon>
        <taxon>Pseudomonadati</taxon>
        <taxon>Thermodesulfobacteriota</taxon>
        <taxon>Desulfovibrionia</taxon>
        <taxon>Desulfovibrionales</taxon>
        <taxon>Desulfovibrionaceae</taxon>
        <taxon>Maridesulfovibrio</taxon>
    </lineage>
</organism>
<dbReference type="CDD" id="cd03522">
    <property type="entry name" value="MoeA_like"/>
    <property type="match status" value="1"/>
</dbReference>
<feature type="domain" description="MoaB/Mog" evidence="1">
    <location>
        <begin position="398"/>
        <end position="530"/>
    </location>
</feature>
<dbReference type="Proteomes" id="UP000010808">
    <property type="component" value="Chromosome"/>
</dbReference>
<dbReference type="Pfam" id="PF00994">
    <property type="entry name" value="MoCF_biosynth"/>
    <property type="match status" value="1"/>
</dbReference>
<dbReference type="STRING" id="1121451.DESAM_21854"/>
<dbReference type="SUPFAM" id="SSF53218">
    <property type="entry name" value="Molybdenum cofactor biosynthesis proteins"/>
    <property type="match status" value="1"/>
</dbReference>
<dbReference type="UniPathway" id="UPA00344"/>
<dbReference type="HOGENOM" id="CLU_503200_0_0_7"/>
<dbReference type="Gene3D" id="3.40.980.10">
    <property type="entry name" value="MoaB/Mog-like domain"/>
    <property type="match status" value="1"/>
</dbReference>
<reference evidence="2 3" key="1">
    <citation type="submission" date="2012-10" db="EMBL/GenBank/DDBJ databases">
        <authorList>
            <person name="Genoscope - CEA"/>
        </authorList>
    </citation>
    <scope>NUCLEOTIDE SEQUENCE [LARGE SCALE GENOMIC DNA]</scope>
    <source>
        <strain evidence="3">AM13 / DSM 14728</strain>
    </source>
</reference>
<dbReference type="eggNOG" id="COG2191">
    <property type="taxonomic scope" value="Bacteria"/>
</dbReference>
<dbReference type="OrthoDB" id="9767940at2"/>
<dbReference type="Pfam" id="PF23475">
    <property type="entry name" value="zf-Tbcl_FmdE"/>
    <property type="match status" value="1"/>
</dbReference>
<accession>L0RD26</accession>
<dbReference type="InterPro" id="IPR053194">
    <property type="entry name" value="tRNA_methyltr_O"/>
</dbReference>
<dbReference type="Pfam" id="PF02663">
    <property type="entry name" value="FmdE"/>
    <property type="match status" value="1"/>
</dbReference>
<keyword evidence="3" id="KW-1185">Reference proteome</keyword>
<dbReference type="PANTHER" id="PTHR39418:SF1">
    <property type="entry name" value="DEHYDROGENASE"/>
    <property type="match status" value="1"/>
</dbReference>
<gene>
    <name evidence="2" type="ORF">DESAM_21854</name>
</gene>
<dbReference type="InterPro" id="IPR003814">
    <property type="entry name" value="FmdEsu_dom"/>
</dbReference>
<dbReference type="InterPro" id="IPR036425">
    <property type="entry name" value="MoaB/Mog-like_dom_sf"/>
</dbReference>
<dbReference type="InterPro" id="IPR001453">
    <property type="entry name" value="MoaB/Mog_dom"/>
</dbReference>
<proteinExistence type="predicted"/>
<protein>
    <submittedName>
        <fullName evidence="2">Formylmethanofuran dehydrogenase subunit E region</fullName>
    </submittedName>
</protein>
<dbReference type="EMBL" id="FO203522">
    <property type="protein sequence ID" value="CCO24127.1"/>
    <property type="molecule type" value="Genomic_DNA"/>
</dbReference>
<dbReference type="PANTHER" id="PTHR39418">
    <property type="entry name" value="DEHYDROGENASE-RELATED"/>
    <property type="match status" value="1"/>
</dbReference>
<dbReference type="InterPro" id="IPR057035">
    <property type="entry name" value="Znf-Tbcl_FmdE"/>
</dbReference>
<dbReference type="KEGG" id="dhy:DESAM_21854"/>
<dbReference type="RefSeq" id="WP_015336728.1">
    <property type="nucleotide sequence ID" value="NC_020055.1"/>
</dbReference>
<dbReference type="AlphaFoldDB" id="L0RD26"/>
<dbReference type="SUPFAM" id="SSF143555">
    <property type="entry name" value="FwdE-like"/>
    <property type="match status" value="1"/>
</dbReference>
<evidence type="ECO:0000313" key="3">
    <source>
        <dbReference type="Proteomes" id="UP000010808"/>
    </source>
</evidence>
<dbReference type="SMART" id="SM00852">
    <property type="entry name" value="MoCF_biosynth"/>
    <property type="match status" value="1"/>
</dbReference>
<evidence type="ECO:0000259" key="1">
    <source>
        <dbReference type="SMART" id="SM00852"/>
    </source>
</evidence>
<evidence type="ECO:0000313" key="2">
    <source>
        <dbReference type="EMBL" id="CCO24127.1"/>
    </source>
</evidence>
<sequence>MNLEAAIKSDKKAPLHDDSIGPYTYDEFIDAARRFHGSPAPGLVLGGYMMEEARRHLPEGTLFDAISETSWCLPDAVQMLSVCSVGNGWLRIKNLGVYALSLFDKYTGEGVRIRVDPDKLDDWPEVKSWFLKKKPKKDQDSVKLHAEIRKAGAAFCSIESIQIKADVLVKRSKGGITICPLCGDAYPGSFGAICRTCQGEGPYQQRTESAASAIAAPVPHGLKVVPLSEAEGRTAVHDMTRIVPGESKGPEFVKDHDFSAGDICRLQLIGKNHIYVDEGDIPDGEWIHENEAAETFGRVMSGAGVTQAGTPREGKVTMIAEHDGLLVTDLEMMSRFNFVPDVMVAARKSGTLVKEGARLAGTRAIPLYISRENFSRAVSALNGEPLFRVLPLKKKKVGVLITGDEVFNGLIEDKFESVIMAKVQALGSEVVRTVIGPDNRDRIRDAALSLKKEGCDLIITTAGMSVDPDDVTRHGLVDAGVTDLLYGAPVLPGTMLLLAKAGKTRIIGVPACALFFKTTSLDLVLPRVLAGQDLTRKDLAALADGGYCMECKTCTFPKCPFGK</sequence>
<name>L0RD26_9BACT</name>